<dbReference type="InterPro" id="IPR009097">
    <property type="entry name" value="Cyclic_Pdiesterase"/>
</dbReference>
<reference evidence="2" key="2">
    <citation type="journal article" date="2023" name="Nat. Commun.">
        <title>Cultivation of marine bacteria of the SAR202 clade.</title>
        <authorList>
            <person name="Lim Y."/>
            <person name="Seo J.H."/>
            <person name="Giovannoni S.J."/>
            <person name="Kang I."/>
            <person name="Cho J.C."/>
        </authorList>
    </citation>
    <scope>NUCLEOTIDE SEQUENCE</scope>
    <source>
        <strain evidence="2">JH1073</strain>
    </source>
</reference>
<sequence length="189" mass="20716">MAINSTNLENDQFGYACYTIVAPAPESLEAPLLDIEHAAGQERAKIPGHVTVKGTFYDIDSLDGLLETIRNVANRHQPFGLATAGMDIWESEHSVILGFKVNPEIQALHDDLMAEVGPLGKSAYPDDPYRSHMSIVNEVKPEGVEIAKARVAELDLGGQLDFTAIDLMARDGVAWGGEWKRLERFELDG</sequence>
<evidence type="ECO:0000313" key="1">
    <source>
        <dbReference type="EMBL" id="MDG0866243.1"/>
    </source>
</evidence>
<dbReference type="EMBL" id="WMBE01000001">
    <property type="protein sequence ID" value="MDG0866243.1"/>
    <property type="molecule type" value="Genomic_DNA"/>
</dbReference>
<dbReference type="Gene3D" id="3.90.1140.10">
    <property type="entry name" value="Cyclic phosphodiesterase"/>
    <property type="match status" value="1"/>
</dbReference>
<evidence type="ECO:0000313" key="3">
    <source>
        <dbReference type="Proteomes" id="UP001219901"/>
    </source>
</evidence>
<accession>A0AAJ6CS92</accession>
<gene>
    <name evidence="1" type="ORF">GKO46_04050</name>
    <name evidence="2" type="ORF">GKO48_05210</name>
</gene>
<evidence type="ECO:0008006" key="5">
    <source>
        <dbReference type="Google" id="ProtNLM"/>
    </source>
</evidence>
<dbReference type="AlphaFoldDB" id="A0AAJ6CS92"/>
<dbReference type="Pfam" id="PF13563">
    <property type="entry name" value="2_5_RNA_ligase2"/>
    <property type="match status" value="1"/>
</dbReference>
<evidence type="ECO:0000313" key="4">
    <source>
        <dbReference type="Proteomes" id="UP001321249"/>
    </source>
</evidence>
<evidence type="ECO:0000313" key="2">
    <source>
        <dbReference type="EMBL" id="WFG39038.1"/>
    </source>
</evidence>
<organism evidence="2 3">
    <name type="scientific">Candidatus Lucifugimonas marina</name>
    <dbReference type="NCBI Taxonomy" id="3038979"/>
    <lineage>
        <taxon>Bacteria</taxon>
        <taxon>Bacillati</taxon>
        <taxon>Chloroflexota</taxon>
        <taxon>Dehalococcoidia</taxon>
        <taxon>SAR202 cluster</taxon>
        <taxon>Candidatus Lucifugimonadales</taxon>
        <taxon>Candidatus Lucifugimonadaceae</taxon>
        <taxon>Candidatus Lucifugimonas</taxon>
    </lineage>
</organism>
<name>A0AAJ6CS92_9CHLR</name>
<reference evidence="3 4" key="1">
    <citation type="submission" date="2019-11" db="EMBL/GenBank/DDBJ databases">
        <authorList>
            <person name="Cho J.-C."/>
        </authorList>
    </citation>
    <scope>NUCLEOTIDE SEQUENCE [LARGE SCALE GENOMIC DNA]</scope>
    <source>
        <strain evidence="2 3">JH1073</strain>
        <strain evidence="1 4">JH702</strain>
    </source>
</reference>
<dbReference type="EMBL" id="CP046147">
    <property type="protein sequence ID" value="WFG39038.1"/>
    <property type="molecule type" value="Genomic_DNA"/>
</dbReference>
<keyword evidence="3" id="KW-1185">Reference proteome</keyword>
<reference evidence="3" key="3">
    <citation type="submission" date="2023-06" db="EMBL/GenBank/DDBJ databases">
        <title>Pangenomics reveal diversification of enzyme families and niche specialization in globally abundant SAR202 bacteria.</title>
        <authorList>
            <person name="Saw J.H.W."/>
        </authorList>
    </citation>
    <scope>NUCLEOTIDE SEQUENCE [LARGE SCALE GENOMIC DNA]</scope>
    <source>
        <strain evidence="3">JH1073</strain>
    </source>
</reference>
<dbReference type="Proteomes" id="UP001219901">
    <property type="component" value="Chromosome"/>
</dbReference>
<dbReference type="RefSeq" id="WP_342822323.1">
    <property type="nucleotide sequence ID" value="NZ_CP046146.1"/>
</dbReference>
<dbReference type="Proteomes" id="UP001321249">
    <property type="component" value="Unassembled WGS sequence"/>
</dbReference>
<dbReference type="SUPFAM" id="SSF55144">
    <property type="entry name" value="LigT-like"/>
    <property type="match status" value="1"/>
</dbReference>
<protein>
    <recommendedName>
        <fullName evidence="5">2'-5' RNA ligase family protein</fullName>
    </recommendedName>
</protein>
<proteinExistence type="predicted"/>